<evidence type="ECO:0000259" key="11">
    <source>
        <dbReference type="PROSITE" id="PS52029"/>
    </source>
</evidence>
<feature type="active site" description="Proton donor/acceptor" evidence="9">
    <location>
        <position position="320"/>
    </location>
</feature>
<dbReference type="PANTHER" id="PTHR30582:SF24">
    <property type="entry name" value="L,D-TRANSPEPTIDASE ERFK_SRFK-RELATED"/>
    <property type="match status" value="1"/>
</dbReference>
<keyword evidence="3" id="KW-0328">Glycosyltransferase</keyword>
<dbReference type="AlphaFoldDB" id="A0A411YGA6"/>
<evidence type="ECO:0000256" key="5">
    <source>
        <dbReference type="ARBA" id="ARBA00022801"/>
    </source>
</evidence>
<evidence type="ECO:0000256" key="6">
    <source>
        <dbReference type="ARBA" id="ARBA00022960"/>
    </source>
</evidence>
<dbReference type="InterPro" id="IPR022029">
    <property type="entry name" value="YoaR-like_PG-bd"/>
</dbReference>
<keyword evidence="10" id="KW-0812">Transmembrane</keyword>
<dbReference type="InterPro" id="IPR050979">
    <property type="entry name" value="LD-transpeptidase"/>
</dbReference>
<evidence type="ECO:0000256" key="3">
    <source>
        <dbReference type="ARBA" id="ARBA00022676"/>
    </source>
</evidence>
<dbReference type="GO" id="GO:0071972">
    <property type="term" value="F:peptidoglycan L,D-transpeptidase activity"/>
    <property type="evidence" value="ECO:0007669"/>
    <property type="project" value="TreeGrafter"/>
</dbReference>
<organism evidence="12 13">
    <name type="scientific">Egibacter rhizosphaerae</name>
    <dbReference type="NCBI Taxonomy" id="1670831"/>
    <lineage>
        <taxon>Bacteria</taxon>
        <taxon>Bacillati</taxon>
        <taxon>Actinomycetota</taxon>
        <taxon>Nitriliruptoria</taxon>
        <taxon>Egibacterales</taxon>
        <taxon>Egibacteraceae</taxon>
        <taxon>Egibacter</taxon>
    </lineage>
</organism>
<evidence type="ECO:0000256" key="7">
    <source>
        <dbReference type="ARBA" id="ARBA00022984"/>
    </source>
</evidence>
<dbReference type="Gene3D" id="2.40.440.10">
    <property type="entry name" value="L,D-transpeptidase catalytic domain-like"/>
    <property type="match status" value="1"/>
</dbReference>
<sequence>MGVRGRASRVRTAVVAVIGGSIAVIVAMGVAVVALAHQEFDSGRLLAGTTIAGVDVEGLAPTEAVDVVAAHLLDDEQPLVTVEVDDRQWPMHATEALDADALSREVADAIETSHARFRELSPFGMVSARWLGRSPGIAVDVRLPTDRDGVDAFVRDVAGEVDEAAVDAEIAVVDGWMEFRAERTGRDLDRVATSARVREAVKAGEAEVTGTVRTVQPQRTLDEYADVLLVRQGDRRLYHYVDGEIEAEWPVAVGAGGSPTPTGRFVVGAKRASPTWHNPAADGWGEDMPEVIDPGPDNPLGLRALNWLGEDGADTLVRFHGTADGGSIGQAASRGCVRLSNEHVIELFDRVPQGATIISI</sequence>
<feature type="active site" description="Nucleophile" evidence="9">
    <location>
        <position position="336"/>
    </location>
</feature>
<accession>A0A411YGA6</accession>
<feature type="domain" description="L,D-TPase catalytic" evidence="11">
    <location>
        <begin position="226"/>
        <end position="360"/>
    </location>
</feature>
<dbReference type="Pfam" id="PF03734">
    <property type="entry name" value="YkuD"/>
    <property type="match status" value="1"/>
</dbReference>
<evidence type="ECO:0000256" key="2">
    <source>
        <dbReference type="ARBA" id="ARBA00005992"/>
    </source>
</evidence>
<evidence type="ECO:0000313" key="13">
    <source>
        <dbReference type="Proteomes" id="UP000291469"/>
    </source>
</evidence>
<proteinExistence type="inferred from homology"/>
<gene>
    <name evidence="12" type="ORF">ER308_11955</name>
</gene>
<keyword evidence="7 9" id="KW-0573">Peptidoglycan synthesis</keyword>
<name>A0A411YGA6_9ACTN</name>
<dbReference type="GO" id="GO:0016757">
    <property type="term" value="F:glycosyltransferase activity"/>
    <property type="evidence" value="ECO:0007669"/>
    <property type="project" value="UniProtKB-KW"/>
</dbReference>
<dbReference type="InterPro" id="IPR038063">
    <property type="entry name" value="Transpep_catalytic_dom"/>
</dbReference>
<reference evidence="12 13" key="1">
    <citation type="submission" date="2019-01" db="EMBL/GenBank/DDBJ databases">
        <title>Egibacter rhizosphaerae EGI 80759T.</title>
        <authorList>
            <person name="Chen D.-D."/>
            <person name="Tian Y."/>
            <person name="Jiao J.-Y."/>
            <person name="Zhang X.-T."/>
            <person name="Zhang Y.-G."/>
            <person name="Zhang Y."/>
            <person name="Xiao M."/>
            <person name="Shu W.-S."/>
            <person name="Li W.-J."/>
        </authorList>
    </citation>
    <scope>NUCLEOTIDE SEQUENCE [LARGE SCALE GENOMIC DNA]</scope>
    <source>
        <strain evidence="12 13">EGI 80759</strain>
    </source>
</reference>
<dbReference type="Pfam" id="PF12229">
    <property type="entry name" value="PG_binding_4"/>
    <property type="match status" value="1"/>
</dbReference>
<dbReference type="UniPathway" id="UPA00219"/>
<dbReference type="PROSITE" id="PS52029">
    <property type="entry name" value="LD_TPASE"/>
    <property type="match status" value="1"/>
</dbReference>
<dbReference type="EMBL" id="CP036402">
    <property type="protein sequence ID" value="QBI20209.1"/>
    <property type="molecule type" value="Genomic_DNA"/>
</dbReference>
<dbReference type="SUPFAM" id="SSF141523">
    <property type="entry name" value="L,D-transpeptidase catalytic domain-like"/>
    <property type="match status" value="1"/>
</dbReference>
<keyword evidence="5" id="KW-0378">Hydrolase</keyword>
<feature type="transmembrane region" description="Helical" evidence="10">
    <location>
        <begin position="12"/>
        <end position="36"/>
    </location>
</feature>
<dbReference type="InterPro" id="IPR005490">
    <property type="entry name" value="LD_TPept_cat_dom"/>
</dbReference>
<dbReference type="GO" id="GO:0008360">
    <property type="term" value="P:regulation of cell shape"/>
    <property type="evidence" value="ECO:0007669"/>
    <property type="project" value="UniProtKB-UniRule"/>
</dbReference>
<comment type="pathway">
    <text evidence="1 9">Cell wall biogenesis; peptidoglycan biosynthesis.</text>
</comment>
<protein>
    <recommendedName>
        <fullName evidence="11">L,D-TPase catalytic domain-containing protein</fullName>
    </recommendedName>
</protein>
<dbReference type="KEGG" id="erz:ER308_11955"/>
<dbReference type="PANTHER" id="PTHR30582">
    <property type="entry name" value="L,D-TRANSPEPTIDASE"/>
    <property type="match status" value="1"/>
</dbReference>
<dbReference type="Proteomes" id="UP000291469">
    <property type="component" value="Chromosome"/>
</dbReference>
<keyword evidence="10" id="KW-0472">Membrane</keyword>
<dbReference type="CDD" id="cd16913">
    <property type="entry name" value="YkuD_like"/>
    <property type="match status" value="1"/>
</dbReference>
<dbReference type="GO" id="GO:0071555">
    <property type="term" value="P:cell wall organization"/>
    <property type="evidence" value="ECO:0007669"/>
    <property type="project" value="UniProtKB-UniRule"/>
</dbReference>
<evidence type="ECO:0000256" key="10">
    <source>
        <dbReference type="SAM" id="Phobius"/>
    </source>
</evidence>
<evidence type="ECO:0000256" key="1">
    <source>
        <dbReference type="ARBA" id="ARBA00004752"/>
    </source>
</evidence>
<dbReference type="GO" id="GO:0018104">
    <property type="term" value="P:peptidoglycan-protein cross-linking"/>
    <property type="evidence" value="ECO:0007669"/>
    <property type="project" value="TreeGrafter"/>
</dbReference>
<evidence type="ECO:0000256" key="4">
    <source>
        <dbReference type="ARBA" id="ARBA00022679"/>
    </source>
</evidence>
<dbReference type="OrthoDB" id="5243103at2"/>
<keyword evidence="4" id="KW-0808">Transferase</keyword>
<evidence type="ECO:0000256" key="8">
    <source>
        <dbReference type="ARBA" id="ARBA00023316"/>
    </source>
</evidence>
<keyword evidence="13" id="KW-1185">Reference proteome</keyword>
<keyword evidence="6 9" id="KW-0133">Cell shape</keyword>
<evidence type="ECO:0000313" key="12">
    <source>
        <dbReference type="EMBL" id="QBI20209.1"/>
    </source>
</evidence>
<comment type="similarity">
    <text evidence="2">Belongs to the YkuD family.</text>
</comment>
<dbReference type="RefSeq" id="WP_131155206.1">
    <property type="nucleotide sequence ID" value="NZ_CP036402.1"/>
</dbReference>
<keyword evidence="10" id="KW-1133">Transmembrane helix</keyword>
<keyword evidence="8 9" id="KW-0961">Cell wall biogenesis/degradation</keyword>
<dbReference type="GO" id="GO:0005576">
    <property type="term" value="C:extracellular region"/>
    <property type="evidence" value="ECO:0007669"/>
    <property type="project" value="TreeGrafter"/>
</dbReference>
<evidence type="ECO:0000256" key="9">
    <source>
        <dbReference type="PROSITE-ProRule" id="PRU01373"/>
    </source>
</evidence>